<keyword evidence="4" id="KW-0808">Transferase</keyword>
<dbReference type="EMBL" id="JAGZFP010000005">
    <property type="protein sequence ID" value="MBS5358211.1"/>
    <property type="molecule type" value="Genomic_DNA"/>
</dbReference>
<evidence type="ECO:0000256" key="2">
    <source>
        <dbReference type="ARBA" id="ARBA00006490"/>
    </source>
</evidence>
<gene>
    <name evidence="12" type="ORF">KHX87_03760</name>
</gene>
<dbReference type="InterPro" id="IPR015422">
    <property type="entry name" value="PyrdxlP-dep_Trfase_small"/>
</dbReference>
<keyword evidence="6" id="KW-0663">Pyridoxal phosphate</keyword>
<dbReference type="Gene3D" id="1.10.260.50">
    <property type="match status" value="1"/>
</dbReference>
<dbReference type="PANTHER" id="PTHR11601">
    <property type="entry name" value="CYSTEINE DESULFURYLASE FAMILY MEMBER"/>
    <property type="match status" value="1"/>
</dbReference>
<dbReference type="RefSeq" id="WP_049490893.1">
    <property type="nucleotide sequence ID" value="NZ_JADNOY010000001.1"/>
</dbReference>
<keyword evidence="8" id="KW-0411">Iron-sulfur</keyword>
<comment type="similarity">
    <text evidence="2">Belongs to the class-V pyridoxal-phosphate-dependent aminotransferase family. NifS/IscS subfamily.</text>
</comment>
<accession>A0A3R9HPM6</accession>
<evidence type="ECO:0000256" key="4">
    <source>
        <dbReference type="ARBA" id="ARBA00022679"/>
    </source>
</evidence>
<evidence type="ECO:0000259" key="11">
    <source>
        <dbReference type="Pfam" id="PF00266"/>
    </source>
</evidence>
<evidence type="ECO:0000256" key="10">
    <source>
        <dbReference type="RuleBase" id="RU004504"/>
    </source>
</evidence>
<sequence>MIYFDNAATTPLLPEVIDKMSETMKTTFGNPSSLHAHGRMASKLLRESREQIAQSLHTLPNRIFFTSGGSESNNTVIKGYCLKHQADGKHIITTALEHHAVLEPIEYLVERFGFEVTIVQPRDGRIQASDIKAALRPDTILVSTMFANNETGDLLPIKEIGELLKDHPAAFHVDAVQAIGKVPVYPEELGIDFLSASAHKFHGPKGVGFLYAAAPDFDNLLHGGDQENKMRASTENLISIVGMATALQQATLHQEENFNQVQKLGQELVNGLAAYDYYVNANDDHLPFVWNLGFPGVQNDVLLMRLDLAGISVSTGSACTAGTVQPSHVLEALYGKDSSRLKESLRISFSELNTVEEVQDFLSKLKEILS</sequence>
<evidence type="ECO:0000256" key="8">
    <source>
        <dbReference type="ARBA" id="ARBA00023014"/>
    </source>
</evidence>
<dbReference type="Gene3D" id="3.90.1150.10">
    <property type="entry name" value="Aspartate Aminotransferase, domain 1"/>
    <property type="match status" value="1"/>
</dbReference>
<comment type="catalytic activity">
    <reaction evidence="9">
        <text>(sulfur carrier)-H + L-cysteine = (sulfur carrier)-SH + L-alanine</text>
        <dbReference type="Rhea" id="RHEA:43892"/>
        <dbReference type="Rhea" id="RHEA-COMP:14737"/>
        <dbReference type="Rhea" id="RHEA-COMP:14739"/>
        <dbReference type="ChEBI" id="CHEBI:29917"/>
        <dbReference type="ChEBI" id="CHEBI:35235"/>
        <dbReference type="ChEBI" id="CHEBI:57972"/>
        <dbReference type="ChEBI" id="CHEBI:64428"/>
        <dbReference type="EC" id="2.8.1.7"/>
    </reaction>
</comment>
<evidence type="ECO:0000256" key="6">
    <source>
        <dbReference type="ARBA" id="ARBA00022898"/>
    </source>
</evidence>
<dbReference type="PIRSF" id="PIRSF005572">
    <property type="entry name" value="NifS"/>
    <property type="match status" value="1"/>
</dbReference>
<evidence type="ECO:0000313" key="13">
    <source>
        <dbReference type="Proteomes" id="UP000709219"/>
    </source>
</evidence>
<dbReference type="Gene3D" id="3.40.640.10">
    <property type="entry name" value="Type I PLP-dependent aspartate aminotransferase-like (Major domain)"/>
    <property type="match status" value="1"/>
</dbReference>
<dbReference type="EC" id="2.8.1.7" evidence="3"/>
<evidence type="ECO:0000256" key="7">
    <source>
        <dbReference type="ARBA" id="ARBA00023004"/>
    </source>
</evidence>
<reference evidence="12" key="1">
    <citation type="submission" date="2021-02" db="EMBL/GenBank/DDBJ databases">
        <title>Infant gut strain persistence is associated with maternal origin, phylogeny, and functional potential including surface adhesion and iron acquisition.</title>
        <authorList>
            <person name="Lou Y.C."/>
        </authorList>
    </citation>
    <scope>NUCLEOTIDE SEQUENCE</scope>
    <source>
        <strain evidence="12">L3_098_011G1_dasL3_098_011G1_concoct_7</strain>
    </source>
</reference>
<dbReference type="PANTHER" id="PTHR11601:SF34">
    <property type="entry name" value="CYSTEINE DESULFURASE"/>
    <property type="match status" value="1"/>
</dbReference>
<dbReference type="InterPro" id="IPR015421">
    <property type="entry name" value="PyrdxlP-dep_Trfase_major"/>
</dbReference>
<evidence type="ECO:0000256" key="5">
    <source>
        <dbReference type="ARBA" id="ARBA00022723"/>
    </source>
</evidence>
<dbReference type="GO" id="GO:0046872">
    <property type="term" value="F:metal ion binding"/>
    <property type="evidence" value="ECO:0007669"/>
    <property type="project" value="UniProtKB-KW"/>
</dbReference>
<evidence type="ECO:0000256" key="3">
    <source>
        <dbReference type="ARBA" id="ARBA00012239"/>
    </source>
</evidence>
<evidence type="ECO:0000256" key="1">
    <source>
        <dbReference type="ARBA" id="ARBA00001933"/>
    </source>
</evidence>
<dbReference type="GO" id="GO:0031071">
    <property type="term" value="F:cysteine desulfurase activity"/>
    <property type="evidence" value="ECO:0007669"/>
    <property type="project" value="UniProtKB-EC"/>
</dbReference>
<dbReference type="InterPro" id="IPR016454">
    <property type="entry name" value="Cysteine_dSase"/>
</dbReference>
<name>A0A3R9HPM6_STRPA</name>
<evidence type="ECO:0000256" key="9">
    <source>
        <dbReference type="ARBA" id="ARBA00050776"/>
    </source>
</evidence>
<keyword evidence="7" id="KW-0408">Iron</keyword>
<dbReference type="SUPFAM" id="SSF53383">
    <property type="entry name" value="PLP-dependent transferases"/>
    <property type="match status" value="1"/>
</dbReference>
<dbReference type="AlphaFoldDB" id="A0A3R9HPM6"/>
<protein>
    <recommendedName>
        <fullName evidence="3">cysteine desulfurase</fullName>
        <ecNumber evidence="3">2.8.1.7</ecNumber>
    </recommendedName>
</protein>
<dbReference type="InterPro" id="IPR020578">
    <property type="entry name" value="Aminotrans_V_PyrdxlP_BS"/>
</dbReference>
<keyword evidence="5" id="KW-0479">Metal-binding</keyword>
<comment type="caution">
    <text evidence="12">The sequence shown here is derived from an EMBL/GenBank/DDBJ whole genome shotgun (WGS) entry which is preliminary data.</text>
</comment>
<dbReference type="GO" id="GO:0051536">
    <property type="term" value="F:iron-sulfur cluster binding"/>
    <property type="evidence" value="ECO:0007669"/>
    <property type="project" value="UniProtKB-KW"/>
</dbReference>
<evidence type="ECO:0000313" key="12">
    <source>
        <dbReference type="EMBL" id="MBS5358211.1"/>
    </source>
</evidence>
<proteinExistence type="inferred from homology"/>
<organism evidence="12 13">
    <name type="scientific">Streptococcus parasanguinis</name>
    <dbReference type="NCBI Taxonomy" id="1318"/>
    <lineage>
        <taxon>Bacteria</taxon>
        <taxon>Bacillati</taxon>
        <taxon>Bacillota</taxon>
        <taxon>Bacilli</taxon>
        <taxon>Lactobacillales</taxon>
        <taxon>Streptococcaceae</taxon>
        <taxon>Streptococcus</taxon>
    </lineage>
</organism>
<dbReference type="InterPro" id="IPR000192">
    <property type="entry name" value="Aminotrans_V_dom"/>
</dbReference>
<comment type="cofactor">
    <cofactor evidence="1 10">
        <name>pyridoxal 5'-phosphate</name>
        <dbReference type="ChEBI" id="CHEBI:597326"/>
    </cofactor>
</comment>
<dbReference type="InterPro" id="IPR015424">
    <property type="entry name" value="PyrdxlP-dep_Trfase"/>
</dbReference>
<dbReference type="Proteomes" id="UP000709219">
    <property type="component" value="Unassembled WGS sequence"/>
</dbReference>
<dbReference type="PROSITE" id="PS00595">
    <property type="entry name" value="AA_TRANSFER_CLASS_5"/>
    <property type="match status" value="1"/>
</dbReference>
<dbReference type="Pfam" id="PF00266">
    <property type="entry name" value="Aminotran_5"/>
    <property type="match status" value="1"/>
</dbReference>
<feature type="domain" description="Aminotransferase class V" evidence="11">
    <location>
        <begin position="2"/>
        <end position="361"/>
    </location>
</feature>